<gene>
    <name evidence="1" type="ORF">TVAG_128840</name>
</gene>
<dbReference type="InParanoid" id="A2E4D5"/>
<dbReference type="Gene3D" id="2.60.40.150">
    <property type="entry name" value="C2 domain"/>
    <property type="match status" value="1"/>
</dbReference>
<keyword evidence="2" id="KW-1185">Reference proteome</keyword>
<reference evidence="1" key="1">
    <citation type="submission" date="2006-10" db="EMBL/GenBank/DDBJ databases">
        <authorList>
            <person name="Amadeo P."/>
            <person name="Zhao Q."/>
            <person name="Wortman J."/>
            <person name="Fraser-Liggett C."/>
            <person name="Carlton J."/>
        </authorList>
    </citation>
    <scope>NUCLEOTIDE SEQUENCE</scope>
    <source>
        <strain evidence="1">G3</strain>
    </source>
</reference>
<dbReference type="InterPro" id="IPR035892">
    <property type="entry name" value="C2_domain_sf"/>
</dbReference>
<proteinExistence type="predicted"/>
<evidence type="ECO:0000313" key="2">
    <source>
        <dbReference type="Proteomes" id="UP000001542"/>
    </source>
</evidence>
<dbReference type="VEuPathDB" id="TrichDB:TVAG_128840"/>
<name>A2E4D5_TRIV3</name>
<organism evidence="1 2">
    <name type="scientific">Trichomonas vaginalis (strain ATCC PRA-98 / G3)</name>
    <dbReference type="NCBI Taxonomy" id="412133"/>
    <lineage>
        <taxon>Eukaryota</taxon>
        <taxon>Metamonada</taxon>
        <taxon>Parabasalia</taxon>
        <taxon>Trichomonadida</taxon>
        <taxon>Trichomonadidae</taxon>
        <taxon>Trichomonas</taxon>
    </lineage>
</organism>
<protein>
    <recommendedName>
        <fullName evidence="3">C2 domain-containing protein</fullName>
    </recommendedName>
</protein>
<reference evidence="1" key="2">
    <citation type="journal article" date="2007" name="Science">
        <title>Draft genome sequence of the sexually transmitted pathogen Trichomonas vaginalis.</title>
        <authorList>
            <person name="Carlton J.M."/>
            <person name="Hirt R.P."/>
            <person name="Silva J.C."/>
            <person name="Delcher A.L."/>
            <person name="Schatz M."/>
            <person name="Zhao Q."/>
            <person name="Wortman J.R."/>
            <person name="Bidwell S.L."/>
            <person name="Alsmark U.C.M."/>
            <person name="Besteiro S."/>
            <person name="Sicheritz-Ponten T."/>
            <person name="Noel C.J."/>
            <person name="Dacks J.B."/>
            <person name="Foster P.G."/>
            <person name="Simillion C."/>
            <person name="Van de Peer Y."/>
            <person name="Miranda-Saavedra D."/>
            <person name="Barton G.J."/>
            <person name="Westrop G.D."/>
            <person name="Mueller S."/>
            <person name="Dessi D."/>
            <person name="Fiori P.L."/>
            <person name="Ren Q."/>
            <person name="Paulsen I."/>
            <person name="Zhang H."/>
            <person name="Bastida-Corcuera F.D."/>
            <person name="Simoes-Barbosa A."/>
            <person name="Brown M.T."/>
            <person name="Hayes R.D."/>
            <person name="Mukherjee M."/>
            <person name="Okumura C.Y."/>
            <person name="Schneider R."/>
            <person name="Smith A.J."/>
            <person name="Vanacova S."/>
            <person name="Villalvazo M."/>
            <person name="Haas B.J."/>
            <person name="Pertea M."/>
            <person name="Feldblyum T.V."/>
            <person name="Utterback T.R."/>
            <person name="Shu C.L."/>
            <person name="Osoegawa K."/>
            <person name="de Jong P.J."/>
            <person name="Hrdy I."/>
            <person name="Horvathova L."/>
            <person name="Zubacova Z."/>
            <person name="Dolezal P."/>
            <person name="Malik S.B."/>
            <person name="Logsdon J.M. Jr."/>
            <person name="Henze K."/>
            <person name="Gupta A."/>
            <person name="Wang C.C."/>
            <person name="Dunne R.L."/>
            <person name="Upcroft J.A."/>
            <person name="Upcroft P."/>
            <person name="White O."/>
            <person name="Salzberg S.L."/>
            <person name="Tang P."/>
            <person name="Chiu C.-H."/>
            <person name="Lee Y.-S."/>
            <person name="Embley T.M."/>
            <person name="Coombs G.H."/>
            <person name="Mottram J.C."/>
            <person name="Tachezy J."/>
            <person name="Fraser-Liggett C.M."/>
            <person name="Johnson P.J."/>
        </authorList>
    </citation>
    <scope>NUCLEOTIDE SEQUENCE [LARGE SCALE GENOMIC DNA]</scope>
    <source>
        <strain evidence="1">G3</strain>
    </source>
</reference>
<evidence type="ECO:0000313" key="1">
    <source>
        <dbReference type="EMBL" id="EAY12470.1"/>
    </source>
</evidence>
<sequence>MFHNSAEQYQKISGGSPIYIRIDEFNSGSFKIESKNTIVATCGPRSCFRDYPHEFSASQNKPAQAWGFKFINANNSSFTIALYKKRRFFADDLIGEIDLKVSDFELNKVVQKELTLKCWHDEQVPAKIKITVHVDDAGAPAFHPFKAAPQASSAKAQMMSLVSH</sequence>
<accession>A2E4D5</accession>
<dbReference type="RefSeq" id="XP_001324693.1">
    <property type="nucleotide sequence ID" value="XM_001324658.1"/>
</dbReference>
<evidence type="ECO:0008006" key="3">
    <source>
        <dbReference type="Google" id="ProtNLM"/>
    </source>
</evidence>
<dbReference type="VEuPathDB" id="TrichDB:TVAGG3_0018610"/>
<dbReference type="Proteomes" id="UP000001542">
    <property type="component" value="Unassembled WGS sequence"/>
</dbReference>
<dbReference type="KEGG" id="tva:4770436"/>
<dbReference type="SUPFAM" id="SSF49562">
    <property type="entry name" value="C2 domain (Calcium/lipid-binding domain, CaLB)"/>
    <property type="match status" value="1"/>
</dbReference>
<dbReference type="AlphaFoldDB" id="A2E4D5"/>
<dbReference type="EMBL" id="DS113301">
    <property type="protein sequence ID" value="EAY12470.1"/>
    <property type="molecule type" value="Genomic_DNA"/>
</dbReference>